<feature type="region of interest" description="Disordered" evidence="1">
    <location>
        <begin position="1"/>
        <end position="25"/>
    </location>
</feature>
<keyword evidence="2" id="KW-1133">Transmembrane helix</keyword>
<sequence length="94" mass="10705">MMSQFALPGANKPYRNTPTPSVKPRNGRLLLPLMATIGLGFGAYNYYVAAKSRRELSMLEEQERLVRNQQLMDAYGDKNSLHDVQQALDTYNIR</sequence>
<organism evidence="3 4">
    <name type="scientific">Penicillium italicum</name>
    <name type="common">Blue mold</name>
    <dbReference type="NCBI Taxonomy" id="40296"/>
    <lineage>
        <taxon>Eukaryota</taxon>
        <taxon>Fungi</taxon>
        <taxon>Dikarya</taxon>
        <taxon>Ascomycota</taxon>
        <taxon>Pezizomycotina</taxon>
        <taxon>Eurotiomycetes</taxon>
        <taxon>Eurotiomycetidae</taxon>
        <taxon>Eurotiales</taxon>
        <taxon>Aspergillaceae</taxon>
        <taxon>Penicillium</taxon>
    </lineage>
</organism>
<keyword evidence="4" id="KW-1185">Reference proteome</keyword>
<evidence type="ECO:0000256" key="2">
    <source>
        <dbReference type="SAM" id="Phobius"/>
    </source>
</evidence>
<reference evidence="3 4" key="1">
    <citation type="journal article" date="2015" name="Mol. Plant Microbe Interact.">
        <title>Genome, transcriptome, and functional analyses of Penicillium expansum provide new insights into secondary metabolism and pathogenicity.</title>
        <authorList>
            <person name="Ballester A.R."/>
            <person name="Marcet-Houben M."/>
            <person name="Levin E."/>
            <person name="Sela N."/>
            <person name="Selma-Lazaro C."/>
            <person name="Carmona L."/>
            <person name="Wisniewski M."/>
            <person name="Droby S."/>
            <person name="Gonzalez-Candelas L."/>
            <person name="Gabaldon T."/>
        </authorList>
    </citation>
    <scope>NUCLEOTIDE SEQUENCE [LARGE SCALE GENOMIC DNA]</scope>
    <source>
        <strain evidence="3 4">PHI-1</strain>
    </source>
</reference>
<accession>A0A0A2L9H0</accession>
<protein>
    <submittedName>
        <fullName evidence="3">Uncharacterized protein</fullName>
    </submittedName>
</protein>
<dbReference type="OMA" id="DAYGDKD"/>
<dbReference type="PhylomeDB" id="A0A0A2L9H0"/>
<dbReference type="HOGENOM" id="CLU_158824_1_0_1"/>
<comment type="caution">
    <text evidence="3">The sequence shown here is derived from an EMBL/GenBank/DDBJ whole genome shotgun (WGS) entry which is preliminary data.</text>
</comment>
<keyword evidence="2" id="KW-0812">Transmembrane</keyword>
<evidence type="ECO:0000256" key="1">
    <source>
        <dbReference type="SAM" id="MobiDB-lite"/>
    </source>
</evidence>
<keyword evidence="2" id="KW-0472">Membrane</keyword>
<dbReference type="STRING" id="40296.A0A0A2L9H0"/>
<dbReference type="Proteomes" id="UP000030104">
    <property type="component" value="Unassembled WGS sequence"/>
</dbReference>
<evidence type="ECO:0000313" key="4">
    <source>
        <dbReference type="Proteomes" id="UP000030104"/>
    </source>
</evidence>
<dbReference type="AlphaFoldDB" id="A0A0A2L9H0"/>
<dbReference type="OrthoDB" id="4338954at2759"/>
<gene>
    <name evidence="3" type="ORF">PITC_002860</name>
</gene>
<feature type="transmembrane region" description="Helical" evidence="2">
    <location>
        <begin position="29"/>
        <end position="48"/>
    </location>
</feature>
<proteinExistence type="predicted"/>
<dbReference type="EMBL" id="JQGA01000833">
    <property type="protein sequence ID" value="KGO73255.1"/>
    <property type="molecule type" value="Genomic_DNA"/>
</dbReference>
<name>A0A0A2L9H0_PENIT</name>
<evidence type="ECO:0000313" key="3">
    <source>
        <dbReference type="EMBL" id="KGO73255.1"/>
    </source>
</evidence>